<keyword evidence="5" id="KW-0326">Glycosidase</keyword>
<evidence type="ECO:0000256" key="5">
    <source>
        <dbReference type="ARBA" id="ARBA00023295"/>
    </source>
</evidence>
<organism evidence="8 9">
    <name type="scientific">Antiquaquibacter soli</name>
    <dbReference type="NCBI Taxonomy" id="3064523"/>
    <lineage>
        <taxon>Bacteria</taxon>
        <taxon>Bacillati</taxon>
        <taxon>Actinomycetota</taxon>
        <taxon>Actinomycetes</taxon>
        <taxon>Micrococcales</taxon>
        <taxon>Microbacteriaceae</taxon>
        <taxon>Antiquaquibacter</taxon>
    </lineage>
</organism>
<evidence type="ECO:0000256" key="4">
    <source>
        <dbReference type="ARBA" id="ARBA00022801"/>
    </source>
</evidence>
<evidence type="ECO:0000256" key="2">
    <source>
        <dbReference type="ARBA" id="ARBA00005336"/>
    </source>
</evidence>
<dbReference type="PANTHER" id="PTHR30480:SF13">
    <property type="entry name" value="BETA-HEXOSAMINIDASE"/>
    <property type="match status" value="1"/>
</dbReference>
<name>A0ABT9BMG6_9MICO</name>
<evidence type="ECO:0000259" key="7">
    <source>
        <dbReference type="Pfam" id="PF00933"/>
    </source>
</evidence>
<evidence type="ECO:0000313" key="8">
    <source>
        <dbReference type="EMBL" id="MDO7882226.1"/>
    </source>
</evidence>
<dbReference type="EMBL" id="JAUQUB010000001">
    <property type="protein sequence ID" value="MDO7882226.1"/>
    <property type="molecule type" value="Genomic_DNA"/>
</dbReference>
<sequence>MAKGGARRSRAAFGAAALVGVLLSGCTAPAAPEPAPAPTVRESPPPVDPVVQYAADRLSTMTLDEKIRSMLMLHLPGLDAPALGAIAAAEGVGGLILMGSNVPDPPEALATLTPALIVEDGLPLLLAIDQEGGVVRRVPTDTAPSAIDLRSLDPSAARDAFATRSAMLARLGVSVNFGIVADVTGDPASFIFDRSMGATAAEAAPRVAAAVEGEHGTVLSTLKHFPGHGAAPGDSHSGIPTTSMGLDEWRSTQEEPFRAGIDAGAELVMMGHLQFDAIDPQPASLSATWVGILRDELGFDGVIITDDLGMLSDSGRADLADPGSNAVRAVAAGTTMLLFVHPVDVAGIVAAIHAAVDDGRIDEALIDDAARRLLELRRTLSGQTGRFVHCFEECQSIIE</sequence>
<keyword evidence="6" id="KW-0732">Signal</keyword>
<evidence type="ECO:0000256" key="1">
    <source>
        <dbReference type="ARBA" id="ARBA00001231"/>
    </source>
</evidence>
<dbReference type="InterPro" id="IPR001764">
    <property type="entry name" value="Glyco_hydro_3_N"/>
</dbReference>
<dbReference type="Pfam" id="PF00933">
    <property type="entry name" value="Glyco_hydro_3"/>
    <property type="match status" value="1"/>
</dbReference>
<evidence type="ECO:0000313" key="9">
    <source>
        <dbReference type="Proteomes" id="UP001241072"/>
    </source>
</evidence>
<dbReference type="PROSITE" id="PS00775">
    <property type="entry name" value="GLYCOSYL_HYDROL_F3"/>
    <property type="match status" value="1"/>
</dbReference>
<dbReference type="InterPro" id="IPR036962">
    <property type="entry name" value="Glyco_hydro_3_N_sf"/>
</dbReference>
<comment type="catalytic activity">
    <reaction evidence="1">
        <text>Hydrolysis of terminal non-reducing N-acetyl-D-hexosamine residues in N-acetyl-beta-D-hexosaminides.</text>
        <dbReference type="EC" id="3.2.1.52"/>
    </reaction>
</comment>
<dbReference type="RefSeq" id="WP_305002607.1">
    <property type="nucleotide sequence ID" value="NZ_JAUQUB010000001.1"/>
</dbReference>
<dbReference type="InterPro" id="IPR019800">
    <property type="entry name" value="Glyco_hydro_3_AS"/>
</dbReference>
<dbReference type="EC" id="3.2.1.52" evidence="3"/>
<dbReference type="SUPFAM" id="SSF51445">
    <property type="entry name" value="(Trans)glycosidases"/>
    <property type="match status" value="1"/>
</dbReference>
<proteinExistence type="inferred from homology"/>
<keyword evidence="9" id="KW-1185">Reference proteome</keyword>
<gene>
    <name evidence="8" type="ORF">Q5716_08320</name>
</gene>
<dbReference type="InterPro" id="IPR017853">
    <property type="entry name" value="GH"/>
</dbReference>
<comment type="caution">
    <text evidence="8">The sequence shown here is derived from an EMBL/GenBank/DDBJ whole genome shotgun (WGS) entry which is preliminary data.</text>
</comment>
<dbReference type="InterPro" id="IPR050226">
    <property type="entry name" value="NagZ_Beta-hexosaminidase"/>
</dbReference>
<dbReference type="PROSITE" id="PS51257">
    <property type="entry name" value="PROKAR_LIPOPROTEIN"/>
    <property type="match status" value="1"/>
</dbReference>
<dbReference type="GO" id="GO:0016787">
    <property type="term" value="F:hydrolase activity"/>
    <property type="evidence" value="ECO:0007669"/>
    <property type="project" value="UniProtKB-KW"/>
</dbReference>
<feature type="chain" id="PRO_5046706058" description="beta-N-acetylhexosaminidase" evidence="6">
    <location>
        <begin position="31"/>
        <end position="399"/>
    </location>
</feature>
<evidence type="ECO:0000256" key="6">
    <source>
        <dbReference type="SAM" id="SignalP"/>
    </source>
</evidence>
<feature type="domain" description="Glycoside hydrolase family 3 N-terminal" evidence="7">
    <location>
        <begin position="62"/>
        <end position="375"/>
    </location>
</feature>
<dbReference type="Gene3D" id="3.20.20.300">
    <property type="entry name" value="Glycoside hydrolase, family 3, N-terminal domain"/>
    <property type="match status" value="1"/>
</dbReference>
<accession>A0ABT9BMG6</accession>
<dbReference type="Proteomes" id="UP001241072">
    <property type="component" value="Unassembled WGS sequence"/>
</dbReference>
<evidence type="ECO:0000256" key="3">
    <source>
        <dbReference type="ARBA" id="ARBA00012663"/>
    </source>
</evidence>
<feature type="signal peptide" evidence="6">
    <location>
        <begin position="1"/>
        <end position="30"/>
    </location>
</feature>
<comment type="similarity">
    <text evidence="2">Belongs to the glycosyl hydrolase 3 family.</text>
</comment>
<keyword evidence="4 8" id="KW-0378">Hydrolase</keyword>
<protein>
    <recommendedName>
        <fullName evidence="3">beta-N-acetylhexosaminidase</fullName>
        <ecNumber evidence="3">3.2.1.52</ecNumber>
    </recommendedName>
</protein>
<dbReference type="PANTHER" id="PTHR30480">
    <property type="entry name" value="BETA-HEXOSAMINIDASE-RELATED"/>
    <property type="match status" value="1"/>
</dbReference>
<reference evidence="8 9" key="1">
    <citation type="submission" date="2023-07" db="EMBL/GenBank/DDBJ databases">
        <title>Protaetiibacter sp. nov WY-16 isolated from soil.</title>
        <authorList>
            <person name="Liu B."/>
            <person name="Wan Y."/>
        </authorList>
    </citation>
    <scope>NUCLEOTIDE SEQUENCE [LARGE SCALE GENOMIC DNA]</scope>
    <source>
        <strain evidence="8 9">WY-16</strain>
    </source>
</reference>